<accession>A0A4C1UKV4</accession>
<keyword evidence="3" id="KW-1185">Reference proteome</keyword>
<dbReference type="EMBL" id="BGZK01000181">
    <property type="protein sequence ID" value="GBP26514.1"/>
    <property type="molecule type" value="Genomic_DNA"/>
</dbReference>
<evidence type="ECO:0000313" key="3">
    <source>
        <dbReference type="Proteomes" id="UP000299102"/>
    </source>
</evidence>
<feature type="region of interest" description="Disordered" evidence="1">
    <location>
        <begin position="32"/>
        <end position="55"/>
    </location>
</feature>
<reference evidence="2 3" key="1">
    <citation type="journal article" date="2019" name="Commun. Biol.">
        <title>The bagworm genome reveals a unique fibroin gene that provides high tensile strength.</title>
        <authorList>
            <person name="Kono N."/>
            <person name="Nakamura H."/>
            <person name="Ohtoshi R."/>
            <person name="Tomita M."/>
            <person name="Numata K."/>
            <person name="Arakawa K."/>
        </authorList>
    </citation>
    <scope>NUCLEOTIDE SEQUENCE [LARGE SCALE GENOMIC DNA]</scope>
</reference>
<gene>
    <name evidence="2" type="ORF">EVAR_86016_1</name>
</gene>
<organism evidence="2 3">
    <name type="scientific">Eumeta variegata</name>
    <name type="common">Bagworm moth</name>
    <name type="synonym">Eumeta japonica</name>
    <dbReference type="NCBI Taxonomy" id="151549"/>
    <lineage>
        <taxon>Eukaryota</taxon>
        <taxon>Metazoa</taxon>
        <taxon>Ecdysozoa</taxon>
        <taxon>Arthropoda</taxon>
        <taxon>Hexapoda</taxon>
        <taxon>Insecta</taxon>
        <taxon>Pterygota</taxon>
        <taxon>Neoptera</taxon>
        <taxon>Endopterygota</taxon>
        <taxon>Lepidoptera</taxon>
        <taxon>Glossata</taxon>
        <taxon>Ditrysia</taxon>
        <taxon>Tineoidea</taxon>
        <taxon>Psychidae</taxon>
        <taxon>Oiketicinae</taxon>
        <taxon>Eumeta</taxon>
    </lineage>
</organism>
<evidence type="ECO:0000313" key="2">
    <source>
        <dbReference type="EMBL" id="GBP26514.1"/>
    </source>
</evidence>
<dbReference type="AlphaFoldDB" id="A0A4C1UKV4"/>
<name>A0A4C1UKV4_EUMVA</name>
<evidence type="ECO:0000256" key="1">
    <source>
        <dbReference type="SAM" id="MobiDB-lite"/>
    </source>
</evidence>
<proteinExistence type="predicted"/>
<protein>
    <submittedName>
        <fullName evidence="2">Uncharacterized protein</fullName>
    </submittedName>
</protein>
<comment type="caution">
    <text evidence="2">The sequence shown here is derived from an EMBL/GenBank/DDBJ whole genome shotgun (WGS) entry which is preliminary data.</text>
</comment>
<dbReference type="Proteomes" id="UP000299102">
    <property type="component" value="Unassembled WGS sequence"/>
</dbReference>
<sequence>MKRLMDVSEAREIRKHRTMWKSIVSAYTSGKQVIDDTPAHESQPPAPPPSTGRCLKKKYIKRPTSGCAETRTAYIYLRKWSTQLHFLGATAVHS</sequence>